<feature type="domain" description="HTH hxlR-type" evidence="4">
    <location>
        <begin position="12"/>
        <end position="110"/>
    </location>
</feature>
<reference evidence="6" key="1">
    <citation type="submission" date="2016-11" db="EMBL/GenBank/DDBJ databases">
        <authorList>
            <person name="Varghese N."/>
            <person name="Submissions S."/>
        </authorList>
    </citation>
    <scope>NUCLEOTIDE SEQUENCE [LARGE SCALE GENOMIC DNA]</scope>
    <source>
        <strain evidence="6">DSM 16990</strain>
    </source>
</reference>
<evidence type="ECO:0000256" key="2">
    <source>
        <dbReference type="ARBA" id="ARBA00023125"/>
    </source>
</evidence>
<proteinExistence type="predicted"/>
<evidence type="ECO:0000313" key="6">
    <source>
        <dbReference type="Proteomes" id="UP000184287"/>
    </source>
</evidence>
<dbReference type="InterPro" id="IPR036388">
    <property type="entry name" value="WH-like_DNA-bd_sf"/>
</dbReference>
<dbReference type="Proteomes" id="UP000184287">
    <property type="component" value="Unassembled WGS sequence"/>
</dbReference>
<gene>
    <name evidence="5" type="ORF">SAMN04488522_104674</name>
</gene>
<keyword evidence="1" id="KW-0805">Transcription regulation</keyword>
<dbReference type="AlphaFoldDB" id="A0A1M5HI44"/>
<dbReference type="InterPro" id="IPR002577">
    <property type="entry name" value="HTH_HxlR"/>
</dbReference>
<dbReference type="GO" id="GO:0003677">
    <property type="term" value="F:DNA binding"/>
    <property type="evidence" value="ECO:0007669"/>
    <property type="project" value="UniProtKB-KW"/>
</dbReference>
<evidence type="ECO:0000259" key="4">
    <source>
        <dbReference type="PROSITE" id="PS51118"/>
    </source>
</evidence>
<dbReference type="RefSeq" id="WP_073233391.1">
    <property type="nucleotide sequence ID" value="NZ_FQUQ01000004.1"/>
</dbReference>
<evidence type="ECO:0000256" key="3">
    <source>
        <dbReference type="ARBA" id="ARBA00023163"/>
    </source>
</evidence>
<dbReference type="STRING" id="288992.SAMN04488522_104674"/>
<dbReference type="OrthoDB" id="8231503at2"/>
<dbReference type="Pfam" id="PF01638">
    <property type="entry name" value="HxlR"/>
    <property type="match status" value="1"/>
</dbReference>
<protein>
    <submittedName>
        <fullName evidence="5">Transcriptional regulator, HxlR family</fullName>
    </submittedName>
</protein>
<evidence type="ECO:0000313" key="5">
    <source>
        <dbReference type="EMBL" id="SHG15639.1"/>
    </source>
</evidence>
<name>A0A1M5HI44_9SPHI</name>
<evidence type="ECO:0000256" key="1">
    <source>
        <dbReference type="ARBA" id="ARBA00023015"/>
    </source>
</evidence>
<sequence>MYERKIPKKLDCGIAVIMEVIGGKWKSCLIYNINSGLRRPGELQKQNPDASRRVLNQQLKELEEHKIVRRVIYAELPPRVEYFLTEFGESLLPVVRSMEKWGDENKELVIDLLE</sequence>
<dbReference type="EMBL" id="FQUQ01000004">
    <property type="protein sequence ID" value="SHG15639.1"/>
    <property type="molecule type" value="Genomic_DNA"/>
</dbReference>
<dbReference type="PROSITE" id="PS51118">
    <property type="entry name" value="HTH_HXLR"/>
    <property type="match status" value="1"/>
</dbReference>
<dbReference type="InterPro" id="IPR036390">
    <property type="entry name" value="WH_DNA-bd_sf"/>
</dbReference>
<dbReference type="Gene3D" id="1.10.10.10">
    <property type="entry name" value="Winged helix-like DNA-binding domain superfamily/Winged helix DNA-binding domain"/>
    <property type="match status" value="1"/>
</dbReference>
<dbReference type="PANTHER" id="PTHR33204:SF29">
    <property type="entry name" value="TRANSCRIPTIONAL REGULATOR"/>
    <property type="match status" value="1"/>
</dbReference>
<keyword evidence="3" id="KW-0804">Transcription</keyword>
<dbReference type="SUPFAM" id="SSF46785">
    <property type="entry name" value="Winged helix' DNA-binding domain"/>
    <property type="match status" value="1"/>
</dbReference>
<dbReference type="PANTHER" id="PTHR33204">
    <property type="entry name" value="TRANSCRIPTIONAL REGULATOR, MARR FAMILY"/>
    <property type="match status" value="1"/>
</dbReference>
<keyword evidence="6" id="KW-1185">Reference proteome</keyword>
<organism evidence="5 6">
    <name type="scientific">Pedobacter caeni</name>
    <dbReference type="NCBI Taxonomy" id="288992"/>
    <lineage>
        <taxon>Bacteria</taxon>
        <taxon>Pseudomonadati</taxon>
        <taxon>Bacteroidota</taxon>
        <taxon>Sphingobacteriia</taxon>
        <taxon>Sphingobacteriales</taxon>
        <taxon>Sphingobacteriaceae</taxon>
        <taxon>Pedobacter</taxon>
    </lineage>
</organism>
<accession>A0A1M5HI44</accession>
<keyword evidence="2" id="KW-0238">DNA-binding</keyword>